<organism evidence="7">
    <name type="scientific">Phaffia rhodozyma</name>
    <name type="common">Yeast</name>
    <name type="synonym">Xanthophyllomyces dendrorhous</name>
    <dbReference type="NCBI Taxonomy" id="264483"/>
    <lineage>
        <taxon>Eukaryota</taxon>
        <taxon>Fungi</taxon>
        <taxon>Dikarya</taxon>
        <taxon>Basidiomycota</taxon>
        <taxon>Agaricomycotina</taxon>
        <taxon>Tremellomycetes</taxon>
        <taxon>Cystofilobasidiales</taxon>
        <taxon>Mrakiaceae</taxon>
        <taxon>Phaffia</taxon>
    </lineage>
</organism>
<feature type="compositionally biased region" description="Low complexity" evidence="5">
    <location>
        <begin position="1"/>
        <end position="12"/>
    </location>
</feature>
<feature type="compositionally biased region" description="Polar residues" evidence="5">
    <location>
        <begin position="755"/>
        <end position="765"/>
    </location>
</feature>
<evidence type="ECO:0000313" key="7">
    <source>
        <dbReference type="EMBL" id="CED82876.1"/>
    </source>
</evidence>
<dbReference type="GO" id="GO:0006334">
    <property type="term" value="P:nucleosome assembly"/>
    <property type="evidence" value="ECO:0007669"/>
    <property type="project" value="TreeGrafter"/>
</dbReference>
<feature type="region of interest" description="Disordered" evidence="5">
    <location>
        <begin position="256"/>
        <end position="289"/>
    </location>
</feature>
<accession>A0A0F7SND1</accession>
<dbReference type="AlphaFoldDB" id="A0A0F7SND1"/>
<name>A0A0F7SND1_PHARH</name>
<feature type="compositionally biased region" description="Low complexity" evidence="5">
    <location>
        <begin position="719"/>
        <end position="735"/>
    </location>
</feature>
<dbReference type="EMBL" id="LN483142">
    <property type="protein sequence ID" value="CED82876.1"/>
    <property type="molecule type" value="Genomic_DNA"/>
</dbReference>
<reference evidence="7" key="1">
    <citation type="submission" date="2014-08" db="EMBL/GenBank/DDBJ databases">
        <authorList>
            <person name="Sharma Rahul"/>
            <person name="Thines Marco"/>
        </authorList>
    </citation>
    <scope>NUCLEOTIDE SEQUENCE</scope>
</reference>
<dbReference type="PANTHER" id="PTHR15272">
    <property type="entry name" value="CHROMATIN ASSEMBLY FACTOR 1 SUBUNIT A CAF-1 SUBUNIT A"/>
    <property type="match status" value="1"/>
</dbReference>
<feature type="region of interest" description="Disordered" evidence="5">
    <location>
        <begin position="694"/>
        <end position="772"/>
    </location>
</feature>
<evidence type="ECO:0000256" key="2">
    <source>
        <dbReference type="ARBA" id="ARBA00022763"/>
    </source>
</evidence>
<sequence length="850" mass="93433">MSPSPSNAVASSSKRKVSDDRASSPCDVIVFSPEKKPKFTSSIVKLQGTRFILSQRPVPSLLSHATSSLKELLEWKEWLASASEDDKALGMPSRFIGLIVKLCHESEKNVSSLSRSLRAELIPAGTSDHDPKSGSTASDPFSFAKLELIITAHLTRTNYGLTPEDVDLAPDSKMPAGLFVWRWEANGRKEHLPADSLVQLEARFQERLEVRDACKSIWDNLDQLERTRILSGNPSGGNAKTKEKAGTLIAKVVEQVETKSPSQSPRKKMKKLEDAEKEAQKEAQKAEKLAEKAAEKALKDAERLAREAEKTKKLAAKESSLRDKKAKEDREAEVKNKQAAALRSFFKKPEPVEKPLRQATIQVSDFEKTFLPFVQRKDVEMAPINRFKVEKDNMLKNGIELSDSMDVDMECMSARDLLSSFLSGVAPSRIPHRVVYPSSAIKTGAVKLSVRDVVAQSQDAEIAGTGDPHQITAQLSNQRLFKRKFLQFREDIRPAYFGTWTQSSTLIGPRTPFAQDMTHFDYSYDSGGDWEEEDEDGEDVQSLSGGSPRPKKSTGGANGADGTMWDTDSQDDDFDGDDDADSEDEDGFFVSDDEALGGPDDEIATPAVAVVATEDVEGAKRRKEKSTKFKKREIQPLVPVVRGPYFEQTLGLCPSDIFQGYQIQFLNDTPLGLDPFTYVAESIRPAARVQNSSSAANGFQNSLTNGSSHLNGTMPPPSTTSSTTNAANQTHSSASLKTKQKPKLTTHPLSVSPIDGNSSSVQNLTARPRAPKTPFPTQYLAQFVEIVARSSKPQFLLLADLQEAFKSAGITKVQLTEELKKRAKRVGKTDGSPWKVVDEAWIEAGLPIPS</sequence>
<feature type="region of interest" description="Disordered" evidence="5">
    <location>
        <begin position="309"/>
        <end position="332"/>
    </location>
</feature>
<evidence type="ECO:0000256" key="3">
    <source>
        <dbReference type="ARBA" id="ARBA00023204"/>
    </source>
</evidence>
<feature type="compositionally biased region" description="Polar residues" evidence="5">
    <location>
        <begin position="694"/>
        <end position="710"/>
    </location>
</feature>
<dbReference type="GO" id="GO:0006281">
    <property type="term" value="P:DNA repair"/>
    <property type="evidence" value="ECO:0007669"/>
    <property type="project" value="UniProtKB-KW"/>
</dbReference>
<dbReference type="InterPro" id="IPR022043">
    <property type="entry name" value="CAF1A_DD"/>
</dbReference>
<dbReference type="GO" id="GO:0033186">
    <property type="term" value="C:CAF-1 complex"/>
    <property type="evidence" value="ECO:0007669"/>
    <property type="project" value="TreeGrafter"/>
</dbReference>
<feature type="compositionally biased region" description="Acidic residues" evidence="5">
    <location>
        <begin position="568"/>
        <end position="601"/>
    </location>
</feature>
<keyword evidence="4" id="KW-0539">Nucleus</keyword>
<dbReference type="GO" id="GO:0005634">
    <property type="term" value="C:nucleus"/>
    <property type="evidence" value="ECO:0007669"/>
    <property type="project" value="UniProtKB-SubCell"/>
</dbReference>
<dbReference type="PANTHER" id="PTHR15272:SF0">
    <property type="entry name" value="CHROMATIN ASSEMBLY FACTOR 1 SUBUNIT A"/>
    <property type="match status" value="1"/>
</dbReference>
<feature type="compositionally biased region" description="Acidic residues" evidence="5">
    <location>
        <begin position="528"/>
        <end position="539"/>
    </location>
</feature>
<feature type="region of interest" description="Disordered" evidence="5">
    <location>
        <begin position="518"/>
        <end position="601"/>
    </location>
</feature>
<evidence type="ECO:0000256" key="4">
    <source>
        <dbReference type="ARBA" id="ARBA00023242"/>
    </source>
</evidence>
<feature type="region of interest" description="Disordered" evidence="5">
    <location>
        <begin position="1"/>
        <end position="24"/>
    </location>
</feature>
<dbReference type="Pfam" id="PF12253">
    <property type="entry name" value="CAF1A_dimeriz"/>
    <property type="match status" value="1"/>
</dbReference>
<keyword evidence="3" id="KW-0234">DNA repair</keyword>
<keyword evidence="2" id="KW-0227">DNA damage</keyword>
<protein>
    <submittedName>
        <fullName evidence="7">Putative growth response protein</fullName>
    </submittedName>
</protein>
<evidence type="ECO:0000259" key="6">
    <source>
        <dbReference type="Pfam" id="PF12253"/>
    </source>
</evidence>
<feature type="domain" description="Chromatin assembly factor 1 subunit A dimerization" evidence="6">
    <location>
        <begin position="484"/>
        <end position="543"/>
    </location>
</feature>
<proteinExistence type="predicted"/>
<evidence type="ECO:0000256" key="5">
    <source>
        <dbReference type="SAM" id="MobiDB-lite"/>
    </source>
</evidence>
<comment type="subcellular location">
    <subcellularLocation>
        <location evidence="1">Nucleus</location>
    </subcellularLocation>
</comment>
<feature type="compositionally biased region" description="Basic and acidic residues" evidence="5">
    <location>
        <begin position="271"/>
        <end position="289"/>
    </location>
</feature>
<evidence type="ECO:0000256" key="1">
    <source>
        <dbReference type="ARBA" id="ARBA00004123"/>
    </source>
</evidence>